<evidence type="ECO:0000256" key="1">
    <source>
        <dbReference type="SAM" id="MobiDB-lite"/>
    </source>
</evidence>
<gene>
    <name evidence="2" type="ORF">BCR34DRAFT_560916</name>
</gene>
<keyword evidence="3" id="KW-1185">Reference proteome</keyword>
<protein>
    <submittedName>
        <fullName evidence="2">Uncharacterized protein</fullName>
    </submittedName>
</protein>
<organism evidence="2 3">
    <name type="scientific">Clohesyomyces aquaticus</name>
    <dbReference type="NCBI Taxonomy" id="1231657"/>
    <lineage>
        <taxon>Eukaryota</taxon>
        <taxon>Fungi</taxon>
        <taxon>Dikarya</taxon>
        <taxon>Ascomycota</taxon>
        <taxon>Pezizomycotina</taxon>
        <taxon>Dothideomycetes</taxon>
        <taxon>Pleosporomycetidae</taxon>
        <taxon>Pleosporales</taxon>
        <taxon>Lindgomycetaceae</taxon>
        <taxon>Clohesyomyces</taxon>
    </lineage>
</organism>
<dbReference type="AlphaFoldDB" id="A0A1Y1ZVG1"/>
<evidence type="ECO:0000313" key="2">
    <source>
        <dbReference type="EMBL" id="ORY14204.1"/>
    </source>
</evidence>
<sequence>MTGTPHRFAPYELEFNDFDPDAVDEELPDYAPVDLPVYTGEDFSIPILHYHLRQVNRKTQILVPFGPGPAAATSYKIVNHASTFRLFSKKPDIELIRVSRDRSDRERDQNSETRTREREESVAIMRFNSDGPLPWRPRASFTVVHPGTHPQNHNHTPSLAAVHTYLGESRNFTDWEFLIQNITYAWRLEAKPVSLSLSEKNSNIVIARFTYSACGMLARDGAEVGDLVVYRDGLTMDREGVEMAVCGLLVAVGQFRRMGKYWKNREEVGAVCQERRDSGRG</sequence>
<reference evidence="2 3" key="1">
    <citation type="submission" date="2016-07" db="EMBL/GenBank/DDBJ databases">
        <title>Pervasive Adenine N6-methylation of Active Genes in Fungi.</title>
        <authorList>
            <consortium name="DOE Joint Genome Institute"/>
            <person name="Mondo S.J."/>
            <person name="Dannebaum R.O."/>
            <person name="Kuo R.C."/>
            <person name="Labutti K."/>
            <person name="Haridas S."/>
            <person name="Kuo A."/>
            <person name="Salamov A."/>
            <person name="Ahrendt S.R."/>
            <person name="Lipzen A."/>
            <person name="Sullivan W."/>
            <person name="Andreopoulos W.B."/>
            <person name="Clum A."/>
            <person name="Lindquist E."/>
            <person name="Daum C."/>
            <person name="Ramamoorthy G.K."/>
            <person name="Gryganskyi A."/>
            <person name="Culley D."/>
            <person name="Magnuson J.K."/>
            <person name="James T.Y."/>
            <person name="O'Malley M.A."/>
            <person name="Stajich J.E."/>
            <person name="Spatafora J.W."/>
            <person name="Visel A."/>
            <person name="Grigoriev I.V."/>
        </authorList>
    </citation>
    <scope>NUCLEOTIDE SEQUENCE [LARGE SCALE GENOMIC DNA]</scope>
    <source>
        <strain evidence="2 3">CBS 115471</strain>
    </source>
</reference>
<dbReference type="Proteomes" id="UP000193144">
    <property type="component" value="Unassembled WGS sequence"/>
</dbReference>
<accession>A0A1Y1ZVG1</accession>
<dbReference type="OrthoDB" id="3941101at2759"/>
<evidence type="ECO:0000313" key="3">
    <source>
        <dbReference type="Proteomes" id="UP000193144"/>
    </source>
</evidence>
<comment type="caution">
    <text evidence="2">The sequence shown here is derived from an EMBL/GenBank/DDBJ whole genome shotgun (WGS) entry which is preliminary data.</text>
</comment>
<proteinExistence type="predicted"/>
<name>A0A1Y1ZVG1_9PLEO</name>
<feature type="region of interest" description="Disordered" evidence="1">
    <location>
        <begin position="100"/>
        <end position="119"/>
    </location>
</feature>
<dbReference type="EMBL" id="MCFA01000035">
    <property type="protein sequence ID" value="ORY14204.1"/>
    <property type="molecule type" value="Genomic_DNA"/>
</dbReference>